<sequence>MGPGAGPRRGQGPASRRDPGLQEPLFPLHAPAARHELRPEAGVRELRGLAARPDAPPGRGSPAHDGSGAPWGCRRDAGGRRVHPAIQHTPQCLPGRRFHGSDSRAAGRSPDPMSPFLRGLGVGITISVLGAGTFAAVTTRKYLARVHQGWATRPALLLTHDVAPGHVLTEEDLTEVLLPEQFLTSAWVPGPERATVLGKAVTLPVEKDAPLLWTSFALYHPEQVSACIAAVHPGFQQALDRTRAELLASLSQEAPPSRAVPPPPPFQFDADRQALVLVTTAEVKKGDRIEASALEARKLPRALVTASLVPAEALKSVAGAVAVVPLAAGEPVRWQFLADPKQPRSVALCARQLEEAGEKNAPALEQQVQAFFNETREGR</sequence>
<reference evidence="4" key="1">
    <citation type="submission" date="2018-09" db="EMBL/GenBank/DDBJ databases">
        <authorList>
            <person name="Livingstone P.G."/>
            <person name="Whitworth D.E."/>
        </authorList>
    </citation>
    <scope>NUCLEOTIDE SEQUENCE [LARGE SCALE GENOMIC DNA]</scope>
    <source>
        <strain evidence="4">CA043D</strain>
    </source>
</reference>
<dbReference type="Pfam" id="PF08666">
    <property type="entry name" value="SAF"/>
    <property type="match status" value="1"/>
</dbReference>
<proteinExistence type="predicted"/>
<gene>
    <name evidence="3" type="ORF">D7X32_00745</name>
</gene>
<evidence type="ECO:0000313" key="3">
    <source>
        <dbReference type="EMBL" id="RKH07636.1"/>
    </source>
</evidence>
<feature type="domain" description="SAF" evidence="2">
    <location>
        <begin position="153"/>
        <end position="217"/>
    </location>
</feature>
<protein>
    <recommendedName>
        <fullName evidence="2">SAF domain-containing protein</fullName>
    </recommendedName>
</protein>
<dbReference type="SMART" id="SM00858">
    <property type="entry name" value="SAF"/>
    <property type="match status" value="2"/>
</dbReference>
<comment type="caution">
    <text evidence="3">The sequence shown here is derived from an EMBL/GenBank/DDBJ whole genome shotgun (WGS) entry which is preliminary data.</text>
</comment>
<name>A0A3A8KJ99_9BACT</name>
<dbReference type="AlphaFoldDB" id="A0A3A8KJ99"/>
<evidence type="ECO:0000259" key="2">
    <source>
        <dbReference type="SMART" id="SM00858"/>
    </source>
</evidence>
<keyword evidence="4" id="KW-1185">Reference proteome</keyword>
<evidence type="ECO:0000313" key="4">
    <source>
        <dbReference type="Proteomes" id="UP000268313"/>
    </source>
</evidence>
<evidence type="ECO:0000256" key="1">
    <source>
        <dbReference type="SAM" id="MobiDB-lite"/>
    </source>
</evidence>
<dbReference type="EMBL" id="RAWE01000002">
    <property type="protein sequence ID" value="RKH07636.1"/>
    <property type="molecule type" value="Genomic_DNA"/>
</dbReference>
<organism evidence="3 4">
    <name type="scientific">Corallococcus carmarthensis</name>
    <dbReference type="NCBI Taxonomy" id="2316728"/>
    <lineage>
        <taxon>Bacteria</taxon>
        <taxon>Pseudomonadati</taxon>
        <taxon>Myxococcota</taxon>
        <taxon>Myxococcia</taxon>
        <taxon>Myxococcales</taxon>
        <taxon>Cystobacterineae</taxon>
        <taxon>Myxococcaceae</taxon>
        <taxon>Corallococcus</taxon>
    </lineage>
</organism>
<dbReference type="CDD" id="cd11614">
    <property type="entry name" value="SAF_CpaB_FlgA_like"/>
    <property type="match status" value="2"/>
</dbReference>
<dbReference type="Proteomes" id="UP000268313">
    <property type="component" value="Unassembled WGS sequence"/>
</dbReference>
<feature type="domain" description="SAF" evidence="2">
    <location>
        <begin position="274"/>
        <end position="338"/>
    </location>
</feature>
<accession>A0A3A8KJ99</accession>
<dbReference type="InterPro" id="IPR013974">
    <property type="entry name" value="SAF"/>
</dbReference>
<feature type="region of interest" description="Disordered" evidence="1">
    <location>
        <begin position="1"/>
        <end position="77"/>
    </location>
</feature>
<feature type="compositionally biased region" description="Basic and acidic residues" evidence="1">
    <location>
        <begin position="33"/>
        <end position="47"/>
    </location>
</feature>
<feature type="region of interest" description="Disordered" evidence="1">
    <location>
        <begin position="90"/>
        <end position="111"/>
    </location>
</feature>